<dbReference type="GO" id="GO:0005524">
    <property type="term" value="F:ATP binding"/>
    <property type="evidence" value="ECO:0007669"/>
    <property type="project" value="UniProtKB-KW"/>
</dbReference>
<name>A0A3S3AL54_9NOCA</name>
<dbReference type="PANTHER" id="PTHR46566:SF2">
    <property type="entry name" value="ATP-DEPENDENT 6-PHOSPHOFRUCTOKINASE ISOZYME 2"/>
    <property type="match status" value="1"/>
</dbReference>
<dbReference type="Gene3D" id="3.40.1190.20">
    <property type="match status" value="1"/>
</dbReference>
<evidence type="ECO:0000256" key="2">
    <source>
        <dbReference type="ARBA" id="ARBA00022679"/>
    </source>
</evidence>
<dbReference type="GO" id="GO:0003872">
    <property type="term" value="F:6-phosphofructokinase activity"/>
    <property type="evidence" value="ECO:0007669"/>
    <property type="project" value="TreeGrafter"/>
</dbReference>
<dbReference type="PIRSF" id="PIRSF000535">
    <property type="entry name" value="1PFK/6PFK/LacC"/>
    <property type="match status" value="1"/>
</dbReference>
<dbReference type="GO" id="GO:0005829">
    <property type="term" value="C:cytosol"/>
    <property type="evidence" value="ECO:0007669"/>
    <property type="project" value="TreeGrafter"/>
</dbReference>
<evidence type="ECO:0000313" key="9">
    <source>
        <dbReference type="Proteomes" id="UP000284333"/>
    </source>
</evidence>
<sequence>MPAIVTLTMNPALDVSTTAPRVGPTNKIRCATPRYDPGGGGINVARIVRVLGEPVVAVFPVGSATGEVLGGLLDREGVWSRRVPIDGATRECFTVDEDCTGDQYRFVLPGPHLSRAQQEQCLSVLAEVARDARYLVASGSLPPGAPPDFYDRVAGLARNLGARCVLDTSGEPLRQCGAGVYLLKPSLRELRELVGEELTSEDEQVAAAGALVEAGRCEVVVLSLGADGALAVTADSAIRFAAIPVAARSGVGAGDAMLAGITVGLARNRPLHDAVRLGTAAGAAMLTTPGTRACRREDIENLYHRAPAGASVEDDRVETTERKMP</sequence>
<dbReference type="PANTHER" id="PTHR46566">
    <property type="entry name" value="1-PHOSPHOFRUCTOKINASE-RELATED"/>
    <property type="match status" value="1"/>
</dbReference>
<dbReference type="NCBIfam" id="TIGR03168">
    <property type="entry name" value="1-PFK"/>
    <property type="match status" value="1"/>
</dbReference>
<dbReference type="AlphaFoldDB" id="A0A3S3AL54"/>
<evidence type="ECO:0000256" key="3">
    <source>
        <dbReference type="ARBA" id="ARBA00022741"/>
    </source>
</evidence>
<feature type="domain" description="Carbohydrate kinase PfkB" evidence="7">
    <location>
        <begin position="20"/>
        <end position="295"/>
    </location>
</feature>
<dbReference type="Pfam" id="PF00294">
    <property type="entry name" value="PfkB"/>
    <property type="match status" value="1"/>
</dbReference>
<evidence type="ECO:0000313" key="8">
    <source>
        <dbReference type="EMBL" id="RVW03262.1"/>
    </source>
</evidence>
<dbReference type="InterPro" id="IPR029056">
    <property type="entry name" value="Ribokinase-like"/>
</dbReference>
<protein>
    <submittedName>
        <fullName evidence="8">1-phosphofructokinase family hexose kinase</fullName>
    </submittedName>
</protein>
<dbReference type="SUPFAM" id="SSF53613">
    <property type="entry name" value="Ribokinase-like"/>
    <property type="match status" value="1"/>
</dbReference>
<evidence type="ECO:0000256" key="1">
    <source>
        <dbReference type="ARBA" id="ARBA00010688"/>
    </source>
</evidence>
<evidence type="ECO:0000256" key="5">
    <source>
        <dbReference type="ARBA" id="ARBA00022840"/>
    </source>
</evidence>
<keyword evidence="4 8" id="KW-0418">Kinase</keyword>
<evidence type="ECO:0000259" key="7">
    <source>
        <dbReference type="Pfam" id="PF00294"/>
    </source>
</evidence>
<organism evidence="8 9">
    <name type="scientific">Rhodococcus spongiicola</name>
    <dbReference type="NCBI Taxonomy" id="2487352"/>
    <lineage>
        <taxon>Bacteria</taxon>
        <taxon>Bacillati</taxon>
        <taxon>Actinomycetota</taxon>
        <taxon>Actinomycetes</taxon>
        <taxon>Mycobacteriales</taxon>
        <taxon>Nocardiaceae</taxon>
        <taxon>Rhodococcus</taxon>
    </lineage>
</organism>
<dbReference type="InterPro" id="IPR002173">
    <property type="entry name" value="Carboh/pur_kinase_PfkB_CS"/>
</dbReference>
<dbReference type="InterPro" id="IPR011611">
    <property type="entry name" value="PfkB_dom"/>
</dbReference>
<keyword evidence="9" id="KW-1185">Reference proteome</keyword>
<dbReference type="RefSeq" id="WP_127946849.1">
    <property type="nucleotide sequence ID" value="NZ_RKLN01000003.1"/>
</dbReference>
<keyword evidence="3" id="KW-0547">Nucleotide-binding</keyword>
<gene>
    <name evidence="8" type="ORF">EF834_08835</name>
</gene>
<keyword evidence="2 6" id="KW-0808">Transferase</keyword>
<proteinExistence type="inferred from homology"/>
<dbReference type="OrthoDB" id="9801219at2"/>
<dbReference type="FunFam" id="3.40.1190.20:FF:000001">
    <property type="entry name" value="Phosphofructokinase"/>
    <property type="match status" value="1"/>
</dbReference>
<accession>A0A3S3AL54</accession>
<keyword evidence="5" id="KW-0067">ATP-binding</keyword>
<dbReference type="CDD" id="cd01164">
    <property type="entry name" value="FruK_PfkB_like"/>
    <property type="match status" value="1"/>
</dbReference>
<dbReference type="EMBL" id="RKLN01000003">
    <property type="protein sequence ID" value="RVW03262.1"/>
    <property type="molecule type" value="Genomic_DNA"/>
</dbReference>
<evidence type="ECO:0000256" key="6">
    <source>
        <dbReference type="PIRNR" id="PIRNR000535"/>
    </source>
</evidence>
<comment type="similarity">
    <text evidence="1">Belongs to the carbohydrate kinase PfkB family.</text>
</comment>
<dbReference type="InterPro" id="IPR017583">
    <property type="entry name" value="Tagatose/fructose_Pkinase"/>
</dbReference>
<evidence type="ECO:0000256" key="4">
    <source>
        <dbReference type="ARBA" id="ARBA00022777"/>
    </source>
</evidence>
<dbReference type="Proteomes" id="UP000284333">
    <property type="component" value="Unassembled WGS sequence"/>
</dbReference>
<dbReference type="PROSITE" id="PS00583">
    <property type="entry name" value="PFKB_KINASES_1"/>
    <property type="match status" value="1"/>
</dbReference>
<comment type="caution">
    <text evidence="8">The sequence shown here is derived from an EMBL/GenBank/DDBJ whole genome shotgun (WGS) entry which is preliminary data.</text>
</comment>
<reference evidence="8 9" key="1">
    <citation type="submission" date="2018-11" db="EMBL/GenBank/DDBJ databases">
        <title>Rhodococcus spongicola sp. nov. and Rhodococcus xishaensis sp. nov. from marine sponges.</title>
        <authorList>
            <person name="Li L."/>
            <person name="Lin H.W."/>
        </authorList>
    </citation>
    <scope>NUCLEOTIDE SEQUENCE [LARGE SCALE GENOMIC DNA]</scope>
    <source>
        <strain evidence="8 9">LHW50502</strain>
    </source>
</reference>